<sequence length="252" mass="27846">MKSLAGVKWVADRCTLLHFYCIYIQSRLDYACEIYGAASQSLLHKLNVIQNSALRIALGACKSSPVCALQAEASLPSLSHRRSTFLVRTYTKLTSSPRCHAFHSLLLRHGREPLYGPLPYKAHTPFVDRALSFFATLRVTPPLSSSSKKLLWALGTLSLPQSHCPYIHPHNGSKPAAQCRAELYSSHSSTRYHTHFYIYTRCRCGSGCGTPMAPASLPLHPSVQPYTSPPGPLPLSGGYRPLPPSLRHNRLP</sequence>
<dbReference type="Proteomes" id="UP000324222">
    <property type="component" value="Unassembled WGS sequence"/>
</dbReference>
<evidence type="ECO:0000313" key="3">
    <source>
        <dbReference type="Proteomes" id="UP000324222"/>
    </source>
</evidence>
<proteinExistence type="predicted"/>
<dbReference type="AlphaFoldDB" id="A0A5B7J7W6"/>
<gene>
    <name evidence="2" type="ORF">E2C01_083946</name>
</gene>
<accession>A0A5B7J7W6</accession>
<comment type="caution">
    <text evidence="2">The sequence shown here is derived from an EMBL/GenBank/DDBJ whole genome shotgun (WGS) entry which is preliminary data.</text>
</comment>
<organism evidence="2 3">
    <name type="scientific">Portunus trituberculatus</name>
    <name type="common">Swimming crab</name>
    <name type="synonym">Neptunus trituberculatus</name>
    <dbReference type="NCBI Taxonomy" id="210409"/>
    <lineage>
        <taxon>Eukaryota</taxon>
        <taxon>Metazoa</taxon>
        <taxon>Ecdysozoa</taxon>
        <taxon>Arthropoda</taxon>
        <taxon>Crustacea</taxon>
        <taxon>Multicrustacea</taxon>
        <taxon>Malacostraca</taxon>
        <taxon>Eumalacostraca</taxon>
        <taxon>Eucarida</taxon>
        <taxon>Decapoda</taxon>
        <taxon>Pleocyemata</taxon>
        <taxon>Brachyura</taxon>
        <taxon>Eubrachyura</taxon>
        <taxon>Portunoidea</taxon>
        <taxon>Portunidae</taxon>
        <taxon>Portuninae</taxon>
        <taxon>Portunus</taxon>
    </lineage>
</organism>
<dbReference type="OrthoDB" id="6371827at2759"/>
<feature type="region of interest" description="Disordered" evidence="1">
    <location>
        <begin position="223"/>
        <end position="252"/>
    </location>
</feature>
<protein>
    <submittedName>
        <fullName evidence="2">Uncharacterized protein</fullName>
    </submittedName>
</protein>
<evidence type="ECO:0000313" key="2">
    <source>
        <dbReference type="EMBL" id="MPC89018.1"/>
    </source>
</evidence>
<keyword evidence="3" id="KW-1185">Reference proteome</keyword>
<reference evidence="2 3" key="1">
    <citation type="submission" date="2019-05" db="EMBL/GenBank/DDBJ databases">
        <title>Another draft genome of Portunus trituberculatus and its Hox gene families provides insights of decapod evolution.</title>
        <authorList>
            <person name="Jeong J.-H."/>
            <person name="Song I."/>
            <person name="Kim S."/>
            <person name="Choi T."/>
            <person name="Kim D."/>
            <person name="Ryu S."/>
            <person name="Kim W."/>
        </authorList>
    </citation>
    <scope>NUCLEOTIDE SEQUENCE [LARGE SCALE GENOMIC DNA]</scope>
    <source>
        <tissue evidence="2">Muscle</tissue>
    </source>
</reference>
<name>A0A5B7J7W6_PORTR</name>
<dbReference type="EMBL" id="VSRR010079667">
    <property type="protein sequence ID" value="MPC89018.1"/>
    <property type="molecule type" value="Genomic_DNA"/>
</dbReference>
<evidence type="ECO:0000256" key="1">
    <source>
        <dbReference type="SAM" id="MobiDB-lite"/>
    </source>
</evidence>